<reference evidence="7 8" key="1">
    <citation type="submission" date="2020-08" db="EMBL/GenBank/DDBJ databases">
        <title>Genome sequence of Rhizobiales bacterium strain IZ6.</title>
        <authorList>
            <person name="Nakai R."/>
            <person name="Naganuma T."/>
        </authorList>
    </citation>
    <scope>NUCLEOTIDE SEQUENCE [LARGE SCALE GENOMIC DNA]</scope>
    <source>
        <strain evidence="7 8">IZ6</strain>
    </source>
</reference>
<dbReference type="PANTHER" id="PTHR30250:SF11">
    <property type="entry name" value="O-ANTIGEN TRANSPORTER-RELATED"/>
    <property type="match status" value="1"/>
</dbReference>
<sequence length="438" mass="47441">MRIWSKLTSTSAILSAIRVGGSGIAFVTQILLARVLSPSDLGVFFFVTSMATIASLVVGHGYPSLLTRFISRYTERNRPGYLSAFLRTAQRETLKWSVVGATLFAAVSWFWPGIDQDTRLALIFGALTIIPMGMHRILGYLAITYRRFILGYLPGFIIRPALFAAVLLALYALGDGMSVWTVTAIQWGTWVAMLFATLYIVRHIYLGPSEPVYDRRLTNRWRREAWPLVIVASFTGLLSELAVVCVAPFMPMSDVAAFGICVKLAFLVGFIVQAAHQVILPDMGEAIVRRESHALRARILGASLLPIGLTVAGVLFSMFFGGWFLKLFGAEFSNAKDTLTILMLAQFVRAVAGPSSLLLTLKGAQATSAWICALSGIVLLVSNAVFATLWGAEGGAVAVLITTVVWLLATAIALYRLDGARADIAGLLHRGHAAAPAE</sequence>
<feature type="transmembrane region" description="Helical" evidence="6">
    <location>
        <begin position="185"/>
        <end position="205"/>
    </location>
</feature>
<protein>
    <recommendedName>
        <fullName evidence="9">Oligosaccharide flippase family protein</fullName>
    </recommendedName>
</protein>
<dbReference type="EMBL" id="AP023361">
    <property type="protein sequence ID" value="BCJ89784.1"/>
    <property type="molecule type" value="Genomic_DNA"/>
</dbReference>
<evidence type="ECO:0000313" key="7">
    <source>
        <dbReference type="EMBL" id="BCJ89784.1"/>
    </source>
</evidence>
<dbReference type="InterPro" id="IPR002797">
    <property type="entry name" value="Polysacc_synth"/>
</dbReference>
<keyword evidence="5 6" id="KW-0472">Membrane</keyword>
<dbReference type="PANTHER" id="PTHR30250">
    <property type="entry name" value="PST FAMILY PREDICTED COLANIC ACID TRANSPORTER"/>
    <property type="match status" value="1"/>
</dbReference>
<feature type="transmembrane region" description="Helical" evidence="6">
    <location>
        <begin position="226"/>
        <end position="249"/>
    </location>
</feature>
<feature type="transmembrane region" description="Helical" evidence="6">
    <location>
        <begin position="299"/>
        <end position="320"/>
    </location>
</feature>
<evidence type="ECO:0000256" key="6">
    <source>
        <dbReference type="SAM" id="Phobius"/>
    </source>
</evidence>
<feature type="transmembrane region" description="Helical" evidence="6">
    <location>
        <begin position="96"/>
        <end position="114"/>
    </location>
</feature>
<feature type="transmembrane region" description="Helical" evidence="6">
    <location>
        <begin position="255"/>
        <end position="279"/>
    </location>
</feature>
<dbReference type="KEGG" id="tso:IZ6_05190"/>
<evidence type="ECO:0000256" key="2">
    <source>
        <dbReference type="ARBA" id="ARBA00022475"/>
    </source>
</evidence>
<proteinExistence type="predicted"/>
<feature type="transmembrane region" description="Helical" evidence="6">
    <location>
        <begin position="396"/>
        <end position="415"/>
    </location>
</feature>
<keyword evidence="4 6" id="KW-1133">Transmembrane helix</keyword>
<feature type="transmembrane region" description="Helical" evidence="6">
    <location>
        <begin position="12"/>
        <end position="35"/>
    </location>
</feature>
<comment type="subcellular location">
    <subcellularLocation>
        <location evidence="1">Cell membrane</location>
        <topology evidence="1">Multi-pass membrane protein</topology>
    </subcellularLocation>
</comment>
<evidence type="ECO:0000256" key="3">
    <source>
        <dbReference type="ARBA" id="ARBA00022692"/>
    </source>
</evidence>
<feature type="transmembrane region" description="Helical" evidence="6">
    <location>
        <begin position="368"/>
        <end position="390"/>
    </location>
</feature>
<evidence type="ECO:0000256" key="1">
    <source>
        <dbReference type="ARBA" id="ARBA00004651"/>
    </source>
</evidence>
<dbReference type="AlphaFoldDB" id="A0A6S6QHW4"/>
<dbReference type="InterPro" id="IPR050833">
    <property type="entry name" value="Poly_Biosynth_Transport"/>
</dbReference>
<feature type="transmembrane region" description="Helical" evidence="6">
    <location>
        <begin position="120"/>
        <end position="143"/>
    </location>
</feature>
<evidence type="ECO:0000313" key="8">
    <source>
        <dbReference type="Proteomes" id="UP000515317"/>
    </source>
</evidence>
<evidence type="ECO:0000256" key="4">
    <source>
        <dbReference type="ARBA" id="ARBA00022989"/>
    </source>
</evidence>
<accession>A0A6S6QHW4</accession>
<dbReference type="RefSeq" id="WP_222876467.1">
    <property type="nucleotide sequence ID" value="NZ_AP023361.1"/>
</dbReference>
<keyword evidence="2" id="KW-1003">Cell membrane</keyword>
<dbReference type="Pfam" id="PF01943">
    <property type="entry name" value="Polysacc_synt"/>
    <property type="match status" value="1"/>
</dbReference>
<feature type="transmembrane region" description="Helical" evidence="6">
    <location>
        <begin position="340"/>
        <end position="361"/>
    </location>
</feature>
<keyword evidence="8" id="KW-1185">Reference proteome</keyword>
<evidence type="ECO:0000256" key="5">
    <source>
        <dbReference type="ARBA" id="ARBA00023136"/>
    </source>
</evidence>
<organism evidence="7 8">
    <name type="scientific">Terrihabitans soli</name>
    <dbReference type="NCBI Taxonomy" id="708113"/>
    <lineage>
        <taxon>Bacteria</taxon>
        <taxon>Pseudomonadati</taxon>
        <taxon>Pseudomonadota</taxon>
        <taxon>Alphaproteobacteria</taxon>
        <taxon>Hyphomicrobiales</taxon>
        <taxon>Terrihabitans</taxon>
    </lineage>
</organism>
<dbReference type="Proteomes" id="UP000515317">
    <property type="component" value="Chromosome"/>
</dbReference>
<dbReference type="GO" id="GO:0005886">
    <property type="term" value="C:plasma membrane"/>
    <property type="evidence" value="ECO:0007669"/>
    <property type="project" value="UniProtKB-SubCell"/>
</dbReference>
<feature type="transmembrane region" description="Helical" evidence="6">
    <location>
        <begin position="150"/>
        <end position="173"/>
    </location>
</feature>
<name>A0A6S6QHW4_9HYPH</name>
<evidence type="ECO:0008006" key="9">
    <source>
        <dbReference type="Google" id="ProtNLM"/>
    </source>
</evidence>
<keyword evidence="3 6" id="KW-0812">Transmembrane</keyword>
<gene>
    <name evidence="7" type="ORF">IZ6_05190</name>
</gene>
<feature type="transmembrane region" description="Helical" evidence="6">
    <location>
        <begin position="41"/>
        <end position="62"/>
    </location>
</feature>